<protein>
    <submittedName>
        <fullName evidence="2">Uncharacterized protein conserved in bacteria</fullName>
    </submittedName>
</protein>
<dbReference type="InterPro" id="IPR024173">
    <property type="entry name" value="Pesterase_MJ0037-like"/>
</dbReference>
<dbReference type="GO" id="GO:0016787">
    <property type="term" value="F:hydrolase activity"/>
    <property type="evidence" value="ECO:0007669"/>
    <property type="project" value="InterPro"/>
</dbReference>
<sequence length="218" mass="24837">MNIQEQSITFNKQQLILNNQRTIFWRDQNSLILSDLHLGKAAHFRKHGIAIPAEASTADLHRLAALIAHYRAAQVIVVGDLIHAGINQEVQALQQLRAAYPDLQIQLVKGNHDRQSAGLAKQFGIHCHDDLLEIEQICFEHQPRPSATSFRISGHLHPGISITIPPRRQLRLPCFWISEHQIILPAFSRFTGLDSRQMPREYRCYAVLEDSLLPINTR</sequence>
<dbReference type="STRING" id="1123265.GCA_000686625_03436"/>
<dbReference type="GeneID" id="78465209"/>
<dbReference type="Gene3D" id="3.60.21.10">
    <property type="match status" value="1"/>
</dbReference>
<dbReference type="PANTHER" id="PTHR39323">
    <property type="entry name" value="BLR1149 PROTEIN"/>
    <property type="match status" value="1"/>
</dbReference>
<dbReference type="KEGG" id="stha:NCTC11429_04632"/>
<proteinExistence type="predicted"/>
<evidence type="ECO:0000313" key="2">
    <source>
        <dbReference type="EMBL" id="VTR52645.1"/>
    </source>
</evidence>
<dbReference type="InterPro" id="IPR029052">
    <property type="entry name" value="Metallo-depent_PP-like"/>
</dbReference>
<dbReference type="SUPFAM" id="SSF56300">
    <property type="entry name" value="Metallo-dependent phosphatases"/>
    <property type="match status" value="1"/>
</dbReference>
<accession>A0A4U9VY82</accession>
<dbReference type="InterPro" id="IPR004843">
    <property type="entry name" value="Calcineurin-like_PHP"/>
</dbReference>
<organism evidence="2 3">
    <name type="scientific">Sphingobacterium thalpophilum</name>
    <dbReference type="NCBI Taxonomy" id="259"/>
    <lineage>
        <taxon>Bacteria</taxon>
        <taxon>Pseudomonadati</taxon>
        <taxon>Bacteroidota</taxon>
        <taxon>Sphingobacteriia</taxon>
        <taxon>Sphingobacteriales</taxon>
        <taxon>Sphingobacteriaceae</taxon>
        <taxon>Sphingobacterium</taxon>
    </lineage>
</organism>
<dbReference type="RefSeq" id="WP_028070195.1">
    <property type="nucleotide sequence ID" value="NZ_LR590484.1"/>
</dbReference>
<dbReference type="EMBL" id="LR590484">
    <property type="protein sequence ID" value="VTR52645.1"/>
    <property type="molecule type" value="Genomic_DNA"/>
</dbReference>
<dbReference type="Pfam" id="PF00149">
    <property type="entry name" value="Metallophos"/>
    <property type="match status" value="1"/>
</dbReference>
<dbReference type="InterPro" id="IPR026336">
    <property type="entry name" value="PdeM-like"/>
</dbReference>
<gene>
    <name evidence="2" type="ORF">NCTC11429_04632</name>
</gene>
<feature type="domain" description="Calcineurin-like phosphoesterase" evidence="1">
    <location>
        <begin position="31"/>
        <end position="123"/>
    </location>
</feature>
<evidence type="ECO:0000259" key="1">
    <source>
        <dbReference type="Pfam" id="PF00149"/>
    </source>
</evidence>
<evidence type="ECO:0000313" key="3">
    <source>
        <dbReference type="Proteomes" id="UP000308196"/>
    </source>
</evidence>
<dbReference type="NCBIfam" id="TIGR04123">
    <property type="entry name" value="P_estr_lig_assc"/>
    <property type="match status" value="1"/>
</dbReference>
<dbReference type="AlphaFoldDB" id="A0A4U9VY82"/>
<dbReference type="PANTHER" id="PTHR39323:SF1">
    <property type="entry name" value="BLR1149 PROTEIN"/>
    <property type="match status" value="1"/>
</dbReference>
<reference evidence="2 3" key="1">
    <citation type="submission" date="2019-05" db="EMBL/GenBank/DDBJ databases">
        <authorList>
            <consortium name="Pathogen Informatics"/>
        </authorList>
    </citation>
    <scope>NUCLEOTIDE SEQUENCE [LARGE SCALE GENOMIC DNA]</scope>
    <source>
        <strain evidence="2 3">NCTC11429</strain>
    </source>
</reference>
<dbReference type="Proteomes" id="UP000308196">
    <property type="component" value="Chromosome"/>
</dbReference>
<name>A0A4U9VY82_9SPHI</name>
<dbReference type="PIRSF" id="PIRSF000887">
    <property type="entry name" value="Pesterase_MJ0037"/>
    <property type="match status" value="1"/>
</dbReference>